<dbReference type="PANTHER" id="PTHR44119">
    <property type="entry name" value="MAGNESIUM-CHELATASE SUBUNIT CHLH, CHLOROPLASTIC"/>
    <property type="match status" value="1"/>
</dbReference>
<feature type="domain" description="CobN/magnesium chelatase" evidence="1">
    <location>
        <begin position="227"/>
        <end position="717"/>
    </location>
</feature>
<dbReference type="KEGG" id="blag:BLTE_06950"/>
<protein>
    <submittedName>
        <fullName evidence="2">Cobaltochelatase subunit CobN</fullName>
    </submittedName>
</protein>
<dbReference type="InterPro" id="IPR003672">
    <property type="entry name" value="CobN/Mg_chltase"/>
</dbReference>
<feature type="domain" description="CobN/magnesium chelatase" evidence="1">
    <location>
        <begin position="733"/>
        <end position="1127"/>
    </location>
</feature>
<dbReference type="EMBL" id="AP018907">
    <property type="protein sequence ID" value="BBF92010.1"/>
    <property type="molecule type" value="Genomic_DNA"/>
</dbReference>
<evidence type="ECO:0000259" key="1">
    <source>
        <dbReference type="Pfam" id="PF02514"/>
    </source>
</evidence>
<dbReference type="AlphaFoldDB" id="A0A348FXH7"/>
<dbReference type="Proteomes" id="UP000266934">
    <property type="component" value="Chromosome"/>
</dbReference>
<gene>
    <name evidence="2" type="primary">cobN</name>
    <name evidence="2" type="ORF">BLTE_06950</name>
</gene>
<evidence type="ECO:0000313" key="3">
    <source>
        <dbReference type="Proteomes" id="UP000266934"/>
    </source>
</evidence>
<evidence type="ECO:0000313" key="2">
    <source>
        <dbReference type="EMBL" id="BBF92010.1"/>
    </source>
</evidence>
<organism evidence="2 3">
    <name type="scientific">Blastochloris tepida</name>
    <dbReference type="NCBI Taxonomy" id="2233851"/>
    <lineage>
        <taxon>Bacteria</taxon>
        <taxon>Pseudomonadati</taxon>
        <taxon>Pseudomonadota</taxon>
        <taxon>Alphaproteobacteria</taxon>
        <taxon>Hyphomicrobiales</taxon>
        <taxon>Blastochloridaceae</taxon>
        <taxon>Blastochloris</taxon>
    </lineage>
</organism>
<dbReference type="OrthoDB" id="9757976at2"/>
<reference evidence="2 3" key="1">
    <citation type="submission" date="2018-08" db="EMBL/GenBank/DDBJ databases">
        <title>Complete genome sequencing of Blastochloris tepida GI.</title>
        <authorList>
            <person name="Tsukatani Y."/>
            <person name="Mori H."/>
        </authorList>
    </citation>
    <scope>NUCLEOTIDE SEQUENCE [LARGE SCALE GENOMIC DNA]</scope>
    <source>
        <strain evidence="2 3">GI</strain>
    </source>
</reference>
<dbReference type="NCBIfam" id="NF008973">
    <property type="entry name" value="PRK12321.1"/>
    <property type="match status" value="1"/>
</dbReference>
<sequence>MHILLRETHGLEEAAVAQDLGQAPADLVVLSFADSDLGAFAAGWQAGRARAFSAKADTGFATENAKEQKQGASARFDQAGGCSALPSLRLANLARLTHPLSVDLYVENTLRHARAILIRLLGGLDYWRYGIEEVRAVANARNIKLAIVPGDGCFDPRLDEASTVPVAVLRRLKALCDIGGAKAAEAALAELARAAGLDVAPPQGVSALPRHGYFPGDPETCPVEPPQAGEAPRALIVFYRAFLVVADLEPIELLMAEFVARGVVPVGVFVDSLKAPETDRWLRGELARIRPDIIVNATAFSARDADGSPFEAADAVVLQVALAGSVRAAWAESDRGLSPADLAIHVVLPEIDGRVFAGVVSFKEPQPVDLDLGFARVLHAAERERIKAVVGRAESVIRLRRTQPADRRLALVLSAYPGRDDQIAHAVGLDAPESAIEILRLLADAGYRVEEMPPDHGALIDRLLAAEMRWPLADYRTALDVIDPALTAELFAQWGPPEDDPTVEDGAFRFRAARCGNLIVAAQPDRGARTERAAEYHDPHRPPRHSFVAFYLWLREITGIDALVHIGAHGTLEWLPGKSVALSARCWPDVLVGATPVIYPFIVNDPGEAATAKRRLGAVTIGHMTPPQRRGPLPPGLRTIERLLDEYSNADGLDPRRRERLAGDILAAAQESGLDRDSGLKPDMAPREAVVKLDAFVCDVKNSLFPDGLHVFGREPALPEDDDSFSGLPLAACAEGERVGLLTALDGRAVAPGPAGSPWRGRRDVLPTGRNVFTIDPRAVPSRAAALQGERLANALLTRHLQDHGDYPRSIVVDLWGSATMRTAGEEFAMALRLIGVVPVWDTTSDRVSGFDVLTLAELGRPRIDVTLRISGLFRDVFANLPVMFEQAVAALARRDEPIGDNPFRGRHGPRVFGPAPGGYGVGVAETVDALTPDTVAAAAEAWLAASAFAYGGRDDGAPARAALEARTADADAFVHTQDLPETDLLMAPDYAAHEAGFAAAARALGGAPALYHADSGRAETPRMRTLPEEIARVVRARAANPQWIEGQMRHGFRGAAEIAWTLDQMALFAHLAGVVESHHFDLYFDATLGNEAVRGFLETANPDAASAMRSRFRQLIDAGYWDMRRNSVIDALMPTDGAGLSPNEQ</sequence>
<name>A0A348FXH7_9HYPH</name>
<dbReference type="Pfam" id="PF02514">
    <property type="entry name" value="CobN-Mg_chel"/>
    <property type="match status" value="2"/>
</dbReference>
<dbReference type="CDD" id="cd10150">
    <property type="entry name" value="CobN_like"/>
    <property type="match status" value="1"/>
</dbReference>
<proteinExistence type="predicted"/>
<dbReference type="PANTHER" id="PTHR44119:SF4">
    <property type="entry name" value="AEROBIC COBALTOCHELATASE SUBUNIT COBN"/>
    <property type="match status" value="1"/>
</dbReference>
<dbReference type="RefSeq" id="WP_126397669.1">
    <property type="nucleotide sequence ID" value="NZ_AP018907.1"/>
</dbReference>
<keyword evidence="3" id="KW-1185">Reference proteome</keyword>
<accession>A0A348FXH7</accession>